<evidence type="ECO:0000256" key="7">
    <source>
        <dbReference type="PROSITE-ProRule" id="PRU00221"/>
    </source>
</evidence>
<evidence type="ECO:0000256" key="8">
    <source>
        <dbReference type="SAM" id="Phobius"/>
    </source>
</evidence>
<evidence type="ECO:0000256" key="1">
    <source>
        <dbReference type="ARBA" id="ARBA00004141"/>
    </source>
</evidence>
<dbReference type="Pfam" id="PF00400">
    <property type="entry name" value="WD40"/>
    <property type="match status" value="2"/>
</dbReference>
<dbReference type="InterPro" id="IPR005821">
    <property type="entry name" value="Ion_trans_dom"/>
</dbReference>
<dbReference type="InterPro" id="IPR024862">
    <property type="entry name" value="TRPV"/>
</dbReference>
<evidence type="ECO:0000256" key="5">
    <source>
        <dbReference type="ARBA" id="ARBA00022989"/>
    </source>
</evidence>
<keyword evidence="11" id="KW-1185">Reference proteome</keyword>
<dbReference type="OrthoDB" id="6262491at2759"/>
<feature type="transmembrane region" description="Helical" evidence="8">
    <location>
        <begin position="1011"/>
        <end position="1031"/>
    </location>
</feature>
<evidence type="ECO:0000256" key="2">
    <source>
        <dbReference type="ARBA" id="ARBA00022574"/>
    </source>
</evidence>
<dbReference type="PROSITE" id="PS00678">
    <property type="entry name" value="WD_REPEATS_1"/>
    <property type="match status" value="1"/>
</dbReference>
<proteinExistence type="predicted"/>
<keyword evidence="2 7" id="KW-0853">WD repeat</keyword>
<dbReference type="InterPro" id="IPR019775">
    <property type="entry name" value="WD40_repeat_CS"/>
</dbReference>
<dbReference type="GO" id="GO:0005216">
    <property type="term" value="F:monoatomic ion channel activity"/>
    <property type="evidence" value="ECO:0007669"/>
    <property type="project" value="InterPro"/>
</dbReference>
<dbReference type="EMBL" id="CCKQ01003710">
    <property type="protein sequence ID" value="CDW74847.1"/>
    <property type="molecule type" value="Genomic_DNA"/>
</dbReference>
<sequence length="1214" mass="139986">MLGDFTQRDEIQTPIPSANTKLPHQEFSIPDIMDQVSTIEQYLVQEVPFDSSELQINMGKDSNLIFLEENSIKFWSLRGKKIVNEITQFEMVELIKSTVYFLIIQISSFRYQILDPFSFTKLFEVQGKARLCECTSTKDVILITESNGQIIAIDFTNNKDIHVQTYSPQDKQLREVFTKLSISNDGKTFCAFEMKSKNAVVFGVQPLHEIWREELIVDQEDLQDIQKLMTISDDNLYICLRNSVKKGVNYYSMTDSTLILSIESMHVNPINQILNWNNGKKIITCSKDKKIKIWNLSTKQLDLSFPPQHLSSVEALVLSNNQKFMFSCSLDMTVGVWCMKRFKLLAQLNSTIKINDLQFSDDQSYLVAFGEKSKIQYWKLEENSESVKIGIDISYLNECIVTPNGEYVVTTNLSKMLMEIWSTLTKSCRESGELIRWSTKTQADTGIYSHSDDIIDIVIDTNDKFIYTMGYTKGKFYKWEVESMTQILVLDLGVDLKTDQIVSKIGNLDYSPGTISITLDSQFAVVCQGWNSSKVFVLYLETLQTFKILEDHKETGVWFVAPTPDGLYVITRNYQETIIWDAKTFNYILFVDEKFIMLLSDHKICRAFLHDGFFKLWSAKTAAQLSDDFPQSQENMIGEGDEQKSLLKISGPFNSLVPLIIKNLMQTVKSEQRQYVKALQDNFILPYKLNILHFFAFYNNPHSLTSALDQGTIYTRDYLGKSPLEYSIDRMSQECTDILLGYIMKRENIYQKMKEQELIKLVNFGPSNLLQFFENAVFTEEKNVPPYGSIVGGNCTFLLTKGAILENYDCKLMLNSKIPESQQKPLLFKSLKIKYNLEPGSLSSIILHQSLQDTNSKEIFTSEAVNRILEYKWNKVKQFAYIQCSVYFLFVALIIAHSISYKDRIELVIAILAFGFIFIGWELFQLILNYRSYFGEIWNVLDIGRVILIVWYCLTALVNISNDKSAVDKENRIVLGVLNLLVFLRILSYFRLNQSSRVLIRLIIEVCRDMVSFTLLLFLSIVGFAITFNIIQSNDSDEDTLRGNLGLYYRLIYGDFGMIADDTGTALWIVFIGSSFFITLIMMNLLIAIMSDTYDRVMNDITSTDGWELNQLILEQESMMFWKRNKGEPMYLHWVTYTGGSSQSLWEGRIAAIHQSLQQEQGSLSEDVKTIVKELSDIKSQLQSHSRDVNMRFEEHRKKLEKIRSFHPQKSILI</sequence>
<dbReference type="PANTHER" id="PTHR10582:SF2">
    <property type="entry name" value="INACTIVE"/>
    <property type="match status" value="1"/>
</dbReference>
<dbReference type="SUPFAM" id="SSF50952">
    <property type="entry name" value="Soluble quinoprotein glucose dehydrogenase"/>
    <property type="match status" value="1"/>
</dbReference>
<gene>
    <name evidence="10" type="primary">Contig14765.g15728</name>
    <name evidence="10" type="ORF">STYLEM_3830</name>
</gene>
<evidence type="ECO:0000256" key="4">
    <source>
        <dbReference type="ARBA" id="ARBA00022737"/>
    </source>
</evidence>
<dbReference type="InterPro" id="IPR011041">
    <property type="entry name" value="Quinoprot_gluc/sorb_DH_b-prop"/>
</dbReference>
<organism evidence="10 11">
    <name type="scientific">Stylonychia lemnae</name>
    <name type="common">Ciliate</name>
    <dbReference type="NCBI Taxonomy" id="5949"/>
    <lineage>
        <taxon>Eukaryota</taxon>
        <taxon>Sar</taxon>
        <taxon>Alveolata</taxon>
        <taxon>Ciliophora</taxon>
        <taxon>Intramacronucleata</taxon>
        <taxon>Spirotrichea</taxon>
        <taxon>Stichotrichia</taxon>
        <taxon>Sporadotrichida</taxon>
        <taxon>Oxytrichidae</taxon>
        <taxon>Stylonychinae</taxon>
        <taxon>Stylonychia</taxon>
    </lineage>
</organism>
<comment type="subcellular location">
    <subcellularLocation>
        <location evidence="1">Membrane</location>
        <topology evidence="1">Multi-pass membrane protein</topology>
    </subcellularLocation>
</comment>
<keyword evidence="4" id="KW-0677">Repeat</keyword>
<dbReference type="AlphaFoldDB" id="A0A077ZZ51"/>
<evidence type="ECO:0000313" key="11">
    <source>
        <dbReference type="Proteomes" id="UP000039865"/>
    </source>
</evidence>
<dbReference type="GO" id="GO:0005886">
    <property type="term" value="C:plasma membrane"/>
    <property type="evidence" value="ECO:0007669"/>
    <property type="project" value="TreeGrafter"/>
</dbReference>
<feature type="transmembrane region" description="Helical" evidence="8">
    <location>
        <begin position="940"/>
        <end position="961"/>
    </location>
</feature>
<dbReference type="Pfam" id="PF00520">
    <property type="entry name" value="Ion_trans"/>
    <property type="match status" value="1"/>
</dbReference>
<keyword evidence="3 8" id="KW-0812">Transmembrane</keyword>
<dbReference type="PANTHER" id="PTHR10582">
    <property type="entry name" value="TRANSIENT RECEPTOR POTENTIAL ION CHANNEL PROTEIN"/>
    <property type="match status" value="1"/>
</dbReference>
<feature type="transmembrane region" description="Helical" evidence="8">
    <location>
        <begin position="879"/>
        <end position="901"/>
    </location>
</feature>
<evidence type="ECO:0000256" key="3">
    <source>
        <dbReference type="ARBA" id="ARBA00022692"/>
    </source>
</evidence>
<feature type="transmembrane region" description="Helical" evidence="8">
    <location>
        <begin position="907"/>
        <end position="928"/>
    </location>
</feature>
<dbReference type="GO" id="GO:0098703">
    <property type="term" value="P:calcium ion import across plasma membrane"/>
    <property type="evidence" value="ECO:0007669"/>
    <property type="project" value="TreeGrafter"/>
</dbReference>
<dbReference type="PROSITE" id="PS50082">
    <property type="entry name" value="WD_REPEATS_2"/>
    <property type="match status" value="1"/>
</dbReference>
<evidence type="ECO:0000256" key="6">
    <source>
        <dbReference type="ARBA" id="ARBA00023136"/>
    </source>
</evidence>
<dbReference type="InterPro" id="IPR001680">
    <property type="entry name" value="WD40_rpt"/>
</dbReference>
<feature type="transmembrane region" description="Helical" evidence="8">
    <location>
        <begin position="1066"/>
        <end position="1089"/>
    </location>
</feature>
<accession>A0A077ZZ51</accession>
<dbReference type="SUPFAM" id="SSF101908">
    <property type="entry name" value="Putative isomerase YbhE"/>
    <property type="match status" value="1"/>
</dbReference>
<dbReference type="InterPro" id="IPR015943">
    <property type="entry name" value="WD40/YVTN_repeat-like_dom_sf"/>
</dbReference>
<name>A0A077ZZ51_STYLE</name>
<reference evidence="10 11" key="1">
    <citation type="submission" date="2014-06" db="EMBL/GenBank/DDBJ databases">
        <authorList>
            <person name="Swart Estienne"/>
        </authorList>
    </citation>
    <scope>NUCLEOTIDE SEQUENCE [LARGE SCALE GENOMIC DNA]</scope>
    <source>
        <strain evidence="10 11">130c</strain>
    </source>
</reference>
<dbReference type="SMART" id="SM00320">
    <property type="entry name" value="WD40"/>
    <property type="match status" value="5"/>
</dbReference>
<protein>
    <submittedName>
        <fullName evidence="10">Wd-40 repeat protein</fullName>
    </submittedName>
</protein>
<keyword evidence="6 8" id="KW-0472">Membrane</keyword>
<feature type="domain" description="Ion transport" evidence="9">
    <location>
        <begin position="905"/>
        <end position="1097"/>
    </location>
</feature>
<evidence type="ECO:0000259" key="9">
    <source>
        <dbReference type="Pfam" id="PF00520"/>
    </source>
</evidence>
<dbReference type="SUPFAM" id="SSF81324">
    <property type="entry name" value="Voltage-gated potassium channels"/>
    <property type="match status" value="1"/>
</dbReference>
<evidence type="ECO:0000313" key="10">
    <source>
        <dbReference type="EMBL" id="CDW74847.1"/>
    </source>
</evidence>
<feature type="repeat" description="WD" evidence="7">
    <location>
        <begin position="263"/>
        <end position="304"/>
    </location>
</feature>
<dbReference type="Proteomes" id="UP000039865">
    <property type="component" value="Unassembled WGS sequence"/>
</dbReference>
<keyword evidence="5 8" id="KW-1133">Transmembrane helix</keyword>
<dbReference type="Gene3D" id="2.130.10.10">
    <property type="entry name" value="YVTN repeat-like/Quinoprotein amine dehydrogenase"/>
    <property type="match status" value="2"/>
</dbReference>
<dbReference type="InParanoid" id="A0A077ZZ51"/>